<dbReference type="PANTHER" id="PTHR18034:SF3">
    <property type="entry name" value="PRE-MRNA-SPLICING FACTOR CWC22 HOMOLOG"/>
    <property type="match status" value="1"/>
</dbReference>
<dbReference type="EMBL" id="GG666565">
    <property type="protein sequence ID" value="EEN54432.1"/>
    <property type="molecule type" value="Genomic_DNA"/>
</dbReference>
<accession>C3YYS4</accession>
<dbReference type="InterPro" id="IPR016024">
    <property type="entry name" value="ARM-type_fold"/>
</dbReference>
<feature type="compositionally biased region" description="Low complexity" evidence="8">
    <location>
        <begin position="876"/>
        <end position="894"/>
    </location>
</feature>
<evidence type="ECO:0000256" key="3">
    <source>
        <dbReference type="ARBA" id="ARBA00022664"/>
    </source>
</evidence>
<proteinExistence type="inferred from homology"/>
<dbReference type="AlphaFoldDB" id="C3YYS4"/>
<organism>
    <name type="scientific">Branchiostoma floridae</name>
    <name type="common">Florida lancelet</name>
    <name type="synonym">Amphioxus</name>
    <dbReference type="NCBI Taxonomy" id="7739"/>
    <lineage>
        <taxon>Eukaryota</taxon>
        <taxon>Metazoa</taxon>
        <taxon>Chordata</taxon>
        <taxon>Cephalochordata</taxon>
        <taxon>Leptocardii</taxon>
        <taxon>Amphioxiformes</taxon>
        <taxon>Branchiostomatidae</taxon>
        <taxon>Branchiostoma</taxon>
    </lineage>
</organism>
<sequence length="1080" mass="125962">MCINELFLHSEKDSKSSSDSDSDSGSESGSESSGSSDSGSERGTRIRSSVVVHKQRRSDDDDDVGKAGDGDAQRSPSESPPRRQRSPSESPQRRQRSPSGSPPKRTRDRSPKDSRHRQKRATSESPQRRDDSSRSPVKRQRSPSESPPRRQRSSSPEARDRRTSRSRSPARRERSPARRDRSPVARGRGRGGYENDRRRERDRERDWDRPPRHDDRRYRRSPNQRDRYGNRRGDREGDRGRDRYSDRERDRNYGRERDRSAERDRDGGRERTRTSDRDGRNTNSDERRSRDDDPSQNAESNATSDKQTEEPPAKRVRKADTTLATRTGGAYIPPAKLRMMQEAITDKTSAEYQRMSWEALKKSINGLINKANVSNLKNIVMELFQENIVRGRGLLARSIIQAQAASPTFTHVYAALVSIINTKFPQNGELILRRLTMQFKRGYKRNDKNICLTATKFIAHLVNQQVAHELLALEILTLLLENPTDDSVEVAVGFLKDSGLKLTEVSPRGIHAIFERLRSILHEAQIDKRVQYMIEVMFAVRKDNFQNFPSISEGLDMVDEEDQITHLISLDDELKTEDILNVFKVDPEFQQNEDKYKLIKKEILDESDESGSSSGEEGSDSDEDEDDSDDEEAEETKMQIEDMTETNLVALRRTIYLTVQSSLDFEECAHKMMKMDIKPGQEYEFCHMIVDCCSQQRSYEKFFGLLGQRFCQLKKEFVAEYEKIFVEQYTTCHRLETNKLRNVAKFFGHLLYTDAIPWTVLECIHLNEEETTSSSRIFIKILFQELSEYMGLQKLNARFKDQFYAPYFEGLFPRDNPRNTRFSINFFTSIGLGGLTDELREHLKNAPKLIMQQTQEVESSDSSSSDSDSDSDSDSSSDSSSGSSSSSDSGSSSDSDSEDDKKKKKKKGKDKREVAREDKNKRKKRKDTPSPDSDRNRESPKAVQTRESPPRNDRYERNDRSERGRDEERDYRWREQYPERDFVRRRDQPYYDYDAPDEREEERYEPRDHRGRDVVKYREEDQRAWREDGEREDRRREQRRGRGDEWEGEQSNRNRDYDRGREREWGDRSRERGREERTER</sequence>
<dbReference type="InParanoid" id="C3YYS4"/>
<reference evidence="10" key="1">
    <citation type="journal article" date="2008" name="Nature">
        <title>The amphioxus genome and the evolution of the chordate karyotype.</title>
        <authorList>
            <consortium name="US DOE Joint Genome Institute (JGI-PGF)"/>
            <person name="Putnam N.H."/>
            <person name="Butts T."/>
            <person name="Ferrier D.E.K."/>
            <person name="Furlong R.F."/>
            <person name="Hellsten U."/>
            <person name="Kawashima T."/>
            <person name="Robinson-Rechavi M."/>
            <person name="Shoguchi E."/>
            <person name="Terry A."/>
            <person name="Yu J.-K."/>
            <person name="Benito-Gutierrez E.L."/>
            <person name="Dubchak I."/>
            <person name="Garcia-Fernandez J."/>
            <person name="Gibson-Brown J.J."/>
            <person name="Grigoriev I.V."/>
            <person name="Horton A.C."/>
            <person name="de Jong P.J."/>
            <person name="Jurka J."/>
            <person name="Kapitonov V.V."/>
            <person name="Kohara Y."/>
            <person name="Kuroki Y."/>
            <person name="Lindquist E."/>
            <person name="Lucas S."/>
            <person name="Osoegawa K."/>
            <person name="Pennacchio L.A."/>
            <person name="Salamov A.A."/>
            <person name="Satou Y."/>
            <person name="Sauka-Spengler T."/>
            <person name="Schmutz J."/>
            <person name="Shin-I T."/>
            <person name="Toyoda A."/>
            <person name="Bronner-Fraser M."/>
            <person name="Fujiyama A."/>
            <person name="Holland L.Z."/>
            <person name="Holland P.W.H."/>
            <person name="Satoh N."/>
            <person name="Rokhsar D.S."/>
        </authorList>
    </citation>
    <scope>NUCLEOTIDE SEQUENCE [LARGE SCALE GENOMIC DNA]</scope>
    <source>
        <strain evidence="10">S238N-H82</strain>
        <tissue evidence="10">Testes</tissue>
    </source>
</reference>
<evidence type="ECO:0000256" key="5">
    <source>
        <dbReference type="ARBA" id="ARBA00023242"/>
    </source>
</evidence>
<evidence type="ECO:0000256" key="7">
    <source>
        <dbReference type="ARBA" id="ARBA00042174"/>
    </source>
</evidence>
<dbReference type="FunFam" id="1.25.40.180:FF:000004">
    <property type="entry name" value="pre-mRNA-splicing factor CWC22 homolog"/>
    <property type="match status" value="1"/>
</dbReference>
<feature type="compositionally biased region" description="Basic and acidic residues" evidence="8">
    <location>
        <begin position="948"/>
        <end position="989"/>
    </location>
</feature>
<feature type="domain" description="MI" evidence="9">
    <location>
        <begin position="650"/>
        <end position="766"/>
    </location>
</feature>
<dbReference type="GO" id="GO:0003723">
    <property type="term" value="F:RNA binding"/>
    <property type="evidence" value="ECO:0007669"/>
    <property type="project" value="InterPro"/>
</dbReference>
<comment type="similarity">
    <text evidence="2">Belongs to the CWC22 family.</text>
</comment>
<evidence type="ECO:0000256" key="1">
    <source>
        <dbReference type="ARBA" id="ARBA00004324"/>
    </source>
</evidence>
<feature type="region of interest" description="Disordered" evidence="8">
    <location>
        <begin position="852"/>
        <end position="1080"/>
    </location>
</feature>
<feature type="compositionally biased region" description="Basic and acidic residues" evidence="8">
    <location>
        <begin position="8"/>
        <end position="18"/>
    </location>
</feature>
<dbReference type="GO" id="GO:0008380">
    <property type="term" value="P:RNA splicing"/>
    <property type="evidence" value="ECO:0007669"/>
    <property type="project" value="UniProtKB-KW"/>
</dbReference>
<comment type="subcellular location">
    <subcellularLocation>
        <location evidence="1">Nucleus speckle</location>
    </subcellularLocation>
</comment>
<dbReference type="PROSITE" id="PS51366">
    <property type="entry name" value="MI"/>
    <property type="match status" value="1"/>
</dbReference>
<feature type="compositionally biased region" description="Acidic residues" evidence="8">
    <location>
        <begin position="617"/>
        <end position="634"/>
    </location>
</feature>
<evidence type="ECO:0000256" key="2">
    <source>
        <dbReference type="ARBA" id="ARBA00006856"/>
    </source>
</evidence>
<dbReference type="eggNOG" id="KOG2140">
    <property type="taxonomic scope" value="Eukaryota"/>
</dbReference>
<dbReference type="SUPFAM" id="SSF48371">
    <property type="entry name" value="ARM repeat"/>
    <property type="match status" value="1"/>
</dbReference>
<name>C3YYS4_BRAFL</name>
<feature type="compositionally biased region" description="Basic and acidic residues" evidence="8">
    <location>
        <begin position="910"/>
        <end position="920"/>
    </location>
</feature>
<keyword evidence="5" id="KW-0539">Nucleus</keyword>
<dbReference type="SMART" id="SM00543">
    <property type="entry name" value="MIF4G"/>
    <property type="match status" value="1"/>
</dbReference>
<protein>
    <recommendedName>
        <fullName evidence="6">Pre-mRNA-splicing factor CWC22 homolog</fullName>
    </recommendedName>
    <alternativeName>
        <fullName evidence="7">Nucampholin homolog</fullName>
    </alternativeName>
</protein>
<feature type="compositionally biased region" description="Basic and acidic residues" evidence="8">
    <location>
        <begin position="191"/>
        <end position="293"/>
    </location>
</feature>
<dbReference type="InterPro" id="IPR003891">
    <property type="entry name" value="Initiation_fac_eIF4g_MI"/>
</dbReference>
<feature type="non-terminal residue" evidence="10">
    <location>
        <position position="1080"/>
    </location>
</feature>
<gene>
    <name evidence="10" type="ORF">BRAFLDRAFT_83204</name>
</gene>
<feature type="compositionally biased region" description="Basic and acidic residues" evidence="8">
    <location>
        <begin position="170"/>
        <end position="183"/>
    </location>
</feature>
<feature type="compositionally biased region" description="Polar residues" evidence="8">
    <location>
        <begin position="296"/>
        <end position="305"/>
    </location>
</feature>
<evidence type="ECO:0000256" key="4">
    <source>
        <dbReference type="ARBA" id="ARBA00023187"/>
    </source>
</evidence>
<dbReference type="FunCoup" id="C3YYS4">
    <property type="interactions" value="723"/>
</dbReference>
<feature type="compositionally biased region" description="Basic and acidic residues" evidence="8">
    <location>
        <begin position="927"/>
        <end position="940"/>
    </location>
</feature>
<evidence type="ECO:0000256" key="6">
    <source>
        <dbReference type="ARBA" id="ARBA00040488"/>
    </source>
</evidence>
<feature type="region of interest" description="Disordered" evidence="8">
    <location>
        <begin position="605"/>
        <end position="643"/>
    </location>
</feature>
<dbReference type="PANTHER" id="PTHR18034">
    <property type="entry name" value="CELL CYCLE CONTROL PROTEIN CWF22-RELATED"/>
    <property type="match status" value="1"/>
</dbReference>
<dbReference type="SMART" id="SM00544">
    <property type="entry name" value="MA3"/>
    <property type="match status" value="1"/>
</dbReference>
<keyword evidence="3" id="KW-0507">mRNA processing</keyword>
<dbReference type="InterPro" id="IPR003890">
    <property type="entry name" value="MIF4G-like_typ-3"/>
</dbReference>
<evidence type="ECO:0000256" key="8">
    <source>
        <dbReference type="SAM" id="MobiDB-lite"/>
    </source>
</evidence>
<feature type="compositionally biased region" description="Basic and acidic residues" evidence="8">
    <location>
        <begin position="1001"/>
        <end position="1080"/>
    </location>
</feature>
<evidence type="ECO:0000259" key="9">
    <source>
        <dbReference type="PROSITE" id="PS51366"/>
    </source>
</evidence>
<dbReference type="Pfam" id="PF02854">
    <property type="entry name" value="MIF4G"/>
    <property type="match status" value="1"/>
</dbReference>
<feature type="region of interest" description="Disordered" evidence="8">
    <location>
        <begin position="1"/>
        <end position="328"/>
    </location>
</feature>
<dbReference type="Gene3D" id="1.25.40.180">
    <property type="match status" value="1"/>
</dbReference>
<dbReference type="GO" id="GO:0016607">
    <property type="term" value="C:nuclear speck"/>
    <property type="evidence" value="ECO:0007669"/>
    <property type="project" value="UniProtKB-SubCell"/>
</dbReference>
<dbReference type="GO" id="GO:0006397">
    <property type="term" value="P:mRNA processing"/>
    <property type="evidence" value="ECO:0007669"/>
    <property type="project" value="UniProtKB-KW"/>
</dbReference>
<dbReference type="STRING" id="7739.C3YYS4"/>
<dbReference type="Pfam" id="PF02847">
    <property type="entry name" value="MA3"/>
    <property type="match status" value="1"/>
</dbReference>
<evidence type="ECO:0000313" key="10">
    <source>
        <dbReference type="EMBL" id="EEN54432.1"/>
    </source>
</evidence>
<feature type="compositionally biased region" description="Low complexity" evidence="8">
    <location>
        <begin position="19"/>
        <end position="38"/>
    </location>
</feature>
<keyword evidence="4" id="KW-0508">mRNA splicing</keyword>
<dbReference type="InterPro" id="IPR050781">
    <property type="entry name" value="CWC22_splicing_factor"/>
</dbReference>